<comment type="caution">
    <text evidence="1">The sequence shown here is derived from an EMBL/GenBank/DDBJ whole genome shotgun (WGS) entry which is preliminary data.</text>
</comment>
<gene>
    <name evidence="1" type="ORF">AAD027_02220</name>
</gene>
<evidence type="ECO:0000313" key="2">
    <source>
        <dbReference type="Proteomes" id="UP001459204"/>
    </source>
</evidence>
<dbReference type="EMBL" id="JBBWWT010000001">
    <property type="protein sequence ID" value="MEL1263181.1"/>
    <property type="molecule type" value="Genomic_DNA"/>
</dbReference>
<dbReference type="RefSeq" id="WP_341724374.1">
    <property type="nucleotide sequence ID" value="NZ_JBBWWT010000001.1"/>
</dbReference>
<reference evidence="1 2" key="1">
    <citation type="submission" date="2024-04" db="EMBL/GenBank/DDBJ databases">
        <title>Draft genome sequence of Pseudoxanthomonas putridarboris WD12.</title>
        <authorList>
            <person name="Oh J."/>
        </authorList>
    </citation>
    <scope>NUCLEOTIDE SEQUENCE [LARGE SCALE GENOMIC DNA]</scope>
    <source>
        <strain evidence="1 2">WD12</strain>
    </source>
</reference>
<name>A0ABU9IWZ6_9GAMM</name>
<proteinExistence type="predicted"/>
<dbReference type="Pfam" id="PF05973">
    <property type="entry name" value="Gp49"/>
    <property type="match status" value="1"/>
</dbReference>
<dbReference type="NCBIfam" id="TIGR02683">
    <property type="entry name" value="upstrm_HI1419"/>
    <property type="match status" value="1"/>
</dbReference>
<sequence length="98" mass="11136">MIEVRKTRIFEDWFVSLRDRQARMRIQAQVDRLAFGNPGQHRVLAGGVCEMKIDCGPGYRVYYTRHGDAWVLLLCGGDKKSQRVDIKAALALAGELEN</sequence>
<keyword evidence="2" id="KW-1185">Reference proteome</keyword>
<dbReference type="PIRSF" id="PIRSF028744">
    <property type="entry name" value="Addict_mod_HI1419"/>
    <property type="match status" value="1"/>
</dbReference>
<dbReference type="InterPro" id="IPR009241">
    <property type="entry name" value="HigB-like"/>
</dbReference>
<dbReference type="InterPro" id="IPR014056">
    <property type="entry name" value="TypeIITA-like_toxin_pred"/>
</dbReference>
<organism evidence="1 2">
    <name type="scientific">Pseudoxanthomonas putridarboris</name>
    <dbReference type="NCBI Taxonomy" id="752605"/>
    <lineage>
        <taxon>Bacteria</taxon>
        <taxon>Pseudomonadati</taxon>
        <taxon>Pseudomonadota</taxon>
        <taxon>Gammaproteobacteria</taxon>
        <taxon>Lysobacterales</taxon>
        <taxon>Lysobacteraceae</taxon>
        <taxon>Pseudoxanthomonas</taxon>
    </lineage>
</organism>
<dbReference type="PANTHER" id="PTHR41791">
    <property type="entry name" value="SSL7039 PROTEIN"/>
    <property type="match status" value="1"/>
</dbReference>
<protein>
    <submittedName>
        <fullName evidence="1">Type II toxin-antitoxin system RelE/ParE family toxin</fullName>
    </submittedName>
</protein>
<dbReference type="PANTHER" id="PTHR41791:SF1">
    <property type="entry name" value="SSL7039 PROTEIN"/>
    <property type="match status" value="1"/>
</dbReference>
<accession>A0ABU9IWZ6</accession>
<evidence type="ECO:0000313" key="1">
    <source>
        <dbReference type="EMBL" id="MEL1263181.1"/>
    </source>
</evidence>
<dbReference type="Proteomes" id="UP001459204">
    <property type="component" value="Unassembled WGS sequence"/>
</dbReference>